<feature type="transmembrane region" description="Helical" evidence="8">
    <location>
        <begin position="498"/>
        <end position="521"/>
    </location>
</feature>
<dbReference type="PANTHER" id="PTHR30445">
    <property type="entry name" value="K(+)_H(+) ANTIPORTER SUBUNIT KHTT"/>
    <property type="match status" value="1"/>
</dbReference>
<proteinExistence type="inferred from homology"/>
<evidence type="ECO:0000256" key="2">
    <source>
        <dbReference type="ARBA" id="ARBA00009854"/>
    </source>
</evidence>
<feature type="transmembrane region" description="Helical" evidence="8">
    <location>
        <begin position="406"/>
        <end position="424"/>
    </location>
</feature>
<dbReference type="AlphaFoldDB" id="A0A158H6C3"/>
<dbReference type="NCBIfam" id="TIGR03802">
    <property type="entry name" value="Asp_Ala_antiprt"/>
    <property type="match status" value="1"/>
</dbReference>
<evidence type="ECO:0000256" key="3">
    <source>
        <dbReference type="ARBA" id="ARBA00022448"/>
    </source>
</evidence>
<dbReference type="Pfam" id="PF02080">
    <property type="entry name" value="TrkA_C"/>
    <property type="match status" value="2"/>
</dbReference>
<keyword evidence="6 8" id="KW-1133">Transmembrane helix</keyword>
<organism evidence="10 11">
    <name type="scientific">Caballeronia sordidicola</name>
    <name type="common">Burkholderia sordidicola</name>
    <dbReference type="NCBI Taxonomy" id="196367"/>
    <lineage>
        <taxon>Bacteria</taxon>
        <taxon>Pseudomonadati</taxon>
        <taxon>Pseudomonadota</taxon>
        <taxon>Betaproteobacteria</taxon>
        <taxon>Burkholderiales</taxon>
        <taxon>Burkholderiaceae</taxon>
        <taxon>Caballeronia</taxon>
    </lineage>
</organism>
<dbReference type="InterPro" id="IPR006037">
    <property type="entry name" value="RCK_C"/>
</dbReference>
<dbReference type="OrthoDB" id="8611026at2"/>
<dbReference type="GO" id="GO:0005886">
    <property type="term" value="C:plasma membrane"/>
    <property type="evidence" value="ECO:0007669"/>
    <property type="project" value="UniProtKB-SubCell"/>
</dbReference>
<keyword evidence="7 8" id="KW-0472">Membrane</keyword>
<evidence type="ECO:0000256" key="4">
    <source>
        <dbReference type="ARBA" id="ARBA00022475"/>
    </source>
</evidence>
<dbReference type="InterPro" id="IPR006512">
    <property type="entry name" value="YidE_YbjL"/>
</dbReference>
<feature type="transmembrane region" description="Helical" evidence="8">
    <location>
        <begin position="470"/>
        <end position="491"/>
    </location>
</feature>
<feature type="domain" description="RCK C-terminal" evidence="9">
    <location>
        <begin position="309"/>
        <end position="397"/>
    </location>
</feature>
<evidence type="ECO:0000256" key="7">
    <source>
        <dbReference type="ARBA" id="ARBA00023136"/>
    </source>
</evidence>
<feature type="transmembrane region" description="Helical" evidence="8">
    <location>
        <begin position="93"/>
        <end position="114"/>
    </location>
</feature>
<evidence type="ECO:0000259" key="9">
    <source>
        <dbReference type="PROSITE" id="PS51202"/>
    </source>
</evidence>
<keyword evidence="5 8" id="KW-0812">Transmembrane</keyword>
<dbReference type="InterPro" id="IPR050144">
    <property type="entry name" value="AAE_transporter"/>
</dbReference>
<evidence type="ECO:0000256" key="1">
    <source>
        <dbReference type="ARBA" id="ARBA00004651"/>
    </source>
</evidence>
<evidence type="ECO:0000313" key="10">
    <source>
        <dbReference type="EMBL" id="SAL39904.1"/>
    </source>
</evidence>
<dbReference type="PROSITE" id="PS51202">
    <property type="entry name" value="RCK_C"/>
    <property type="match status" value="2"/>
</dbReference>
<dbReference type="EMBL" id="FCOC02000014">
    <property type="protein sequence ID" value="SAL39904.1"/>
    <property type="molecule type" value="Genomic_DNA"/>
</dbReference>
<dbReference type="RefSeq" id="WP_060857305.1">
    <property type="nucleotide sequence ID" value="NZ_FCOC02000014.1"/>
</dbReference>
<evidence type="ECO:0000256" key="6">
    <source>
        <dbReference type="ARBA" id="ARBA00022989"/>
    </source>
</evidence>
<dbReference type="InterPro" id="IPR022457">
    <property type="entry name" value="Asp_Ala_antiprt"/>
</dbReference>
<dbReference type="InterPro" id="IPR036721">
    <property type="entry name" value="RCK_C_sf"/>
</dbReference>
<sequence>MSWFTETLQHYPEIAVFLSLGIGYWVGGKSVKGFSLGAVTATLLAAIAIGQLHISISPNVKSVFFLMFLFAVGYGVGPQFVRGIAKDGLPQALFAVVQCVLCLAAPVIAAKLAGYSVGSAAGLFAGSQTISASMGLATDAINRLGLPASQAKALLDEMPTAYAVSYIFGTVGSALILATLGPKLLRIDLVAACKEYEVNLGGAQELGVAGQAWHRHELRAYRIAPDSPIAGKTVSQVEALEPEGTRLFIERVRRAGVIEEATLSFVLQSGDVVAVAGPRDQLIALLAARDRDASHDGDHAVAVRAARGIEVDDPELLAVPAEGVDVYVTSKAVDGKTLQELSRLPAARGVYLRKIKRGPTETQIPVLPNTVLHRGDVVTIVGRTQDTTAAAKALGVLDRPTNVTDVAFVTLAITLGALLGAIVIKVGSIPITLSTAGGALIAGIVFGWLRAIHPTFGRIPEPTVWFMNSVGLNVFIAVVGITAGPGFVAGLQHLGISLFLWGIFATALPLILGMLIAKYVFRFHPAILLGVCAGARTTTAALGMVCDAAKSQIPGLGYTVTYAVGNTLLTIWGMVIVMLMT</sequence>
<keyword evidence="3" id="KW-0813">Transport</keyword>
<dbReference type="PANTHER" id="PTHR30445:SF9">
    <property type="match status" value="1"/>
</dbReference>
<dbReference type="GO" id="GO:0006813">
    <property type="term" value="P:potassium ion transport"/>
    <property type="evidence" value="ECO:0007669"/>
    <property type="project" value="InterPro"/>
</dbReference>
<dbReference type="SUPFAM" id="SSF116726">
    <property type="entry name" value="TrkA C-terminal domain-like"/>
    <property type="match status" value="2"/>
</dbReference>
<dbReference type="GO" id="GO:0008324">
    <property type="term" value="F:monoatomic cation transmembrane transporter activity"/>
    <property type="evidence" value="ECO:0007669"/>
    <property type="project" value="InterPro"/>
</dbReference>
<comment type="similarity">
    <text evidence="2">Belongs to the AAE transporter (TC 2.A.81) family.</text>
</comment>
<feature type="domain" description="RCK C-terminal" evidence="9">
    <location>
        <begin position="206"/>
        <end position="291"/>
    </location>
</feature>
<evidence type="ECO:0000256" key="8">
    <source>
        <dbReference type="SAM" id="Phobius"/>
    </source>
</evidence>
<protein>
    <submittedName>
        <fullName evidence="10">Aspartate/alanine antiporter</fullName>
    </submittedName>
</protein>
<dbReference type="Gene3D" id="3.30.70.1450">
    <property type="entry name" value="Regulator of K+ conductance, C-terminal domain"/>
    <property type="match status" value="2"/>
</dbReference>
<evidence type="ECO:0000313" key="11">
    <source>
        <dbReference type="Proteomes" id="UP000054893"/>
    </source>
</evidence>
<comment type="subcellular location">
    <subcellularLocation>
        <location evidence="1">Cell membrane</location>
        <topology evidence="1">Multi-pass membrane protein</topology>
    </subcellularLocation>
</comment>
<feature type="transmembrane region" description="Helical" evidence="8">
    <location>
        <begin position="62"/>
        <end position="81"/>
    </location>
</feature>
<gene>
    <name evidence="10" type="primary">aspT_3</name>
    <name evidence="10" type="ORF">AWB64_04215</name>
</gene>
<evidence type="ECO:0000256" key="5">
    <source>
        <dbReference type="ARBA" id="ARBA00022692"/>
    </source>
</evidence>
<accession>A0A158H6C3</accession>
<feature type="transmembrane region" description="Helical" evidence="8">
    <location>
        <begin position="527"/>
        <end position="546"/>
    </location>
</feature>
<reference evidence="10 11" key="1">
    <citation type="submission" date="2016-01" db="EMBL/GenBank/DDBJ databases">
        <authorList>
            <person name="Oliw E.H."/>
        </authorList>
    </citation>
    <scope>NUCLEOTIDE SEQUENCE [LARGE SCALE GENOMIC DNA]</scope>
    <source>
        <strain evidence="10">LMG 22029</strain>
    </source>
</reference>
<feature type="transmembrane region" description="Helical" evidence="8">
    <location>
        <begin position="161"/>
        <end position="180"/>
    </location>
</feature>
<feature type="transmembrane region" description="Helical" evidence="8">
    <location>
        <begin position="12"/>
        <end position="27"/>
    </location>
</feature>
<dbReference type="Pfam" id="PF06826">
    <property type="entry name" value="Asp-Al_Ex"/>
    <property type="match status" value="2"/>
</dbReference>
<name>A0A158H6C3_CABSO</name>
<feature type="transmembrane region" description="Helical" evidence="8">
    <location>
        <begin position="34"/>
        <end position="56"/>
    </location>
</feature>
<feature type="transmembrane region" description="Helical" evidence="8">
    <location>
        <begin position="558"/>
        <end position="580"/>
    </location>
</feature>
<dbReference type="Proteomes" id="UP000054893">
    <property type="component" value="Unassembled WGS sequence"/>
</dbReference>
<keyword evidence="4" id="KW-1003">Cell membrane</keyword>
<dbReference type="NCBIfam" id="TIGR01625">
    <property type="entry name" value="YidE_YbjL_dupl"/>
    <property type="match status" value="1"/>
</dbReference>
<feature type="transmembrane region" description="Helical" evidence="8">
    <location>
        <begin position="431"/>
        <end position="450"/>
    </location>
</feature>